<name>A0AC35FXD6_9BILA</name>
<evidence type="ECO:0000313" key="2">
    <source>
        <dbReference type="WBParaSite" id="PS1159_v2.g21864.t1"/>
    </source>
</evidence>
<proteinExistence type="predicted"/>
<evidence type="ECO:0000313" key="1">
    <source>
        <dbReference type="Proteomes" id="UP000887580"/>
    </source>
</evidence>
<organism evidence="1 2">
    <name type="scientific">Panagrolaimus sp. PS1159</name>
    <dbReference type="NCBI Taxonomy" id="55785"/>
    <lineage>
        <taxon>Eukaryota</taxon>
        <taxon>Metazoa</taxon>
        <taxon>Ecdysozoa</taxon>
        <taxon>Nematoda</taxon>
        <taxon>Chromadorea</taxon>
        <taxon>Rhabditida</taxon>
        <taxon>Tylenchina</taxon>
        <taxon>Panagrolaimomorpha</taxon>
        <taxon>Panagrolaimoidea</taxon>
        <taxon>Panagrolaimidae</taxon>
        <taxon>Panagrolaimus</taxon>
    </lineage>
</organism>
<dbReference type="Proteomes" id="UP000887580">
    <property type="component" value="Unplaced"/>
</dbReference>
<sequence>MMNLKQLPTGLPPTSQPPVELPTSVDSFRVKRQALYTGPTTLPSRSPRTAPTKFPSNNQKFIAEKLMEILGVNLQPTGQPPKSLSTGLPPLGRPRA</sequence>
<dbReference type="WBParaSite" id="PS1159_v2.g21864.t1">
    <property type="protein sequence ID" value="PS1159_v2.g21864.t1"/>
    <property type="gene ID" value="PS1159_v2.g21864"/>
</dbReference>
<reference evidence="2" key="1">
    <citation type="submission" date="2022-11" db="UniProtKB">
        <authorList>
            <consortium name="WormBaseParasite"/>
        </authorList>
    </citation>
    <scope>IDENTIFICATION</scope>
</reference>
<protein>
    <submittedName>
        <fullName evidence="2">Uncharacterized protein</fullName>
    </submittedName>
</protein>
<accession>A0AC35FXD6</accession>